<name>A0A0M2NDB3_9FIRM</name>
<dbReference type="Gene3D" id="3.90.1720.10">
    <property type="entry name" value="endopeptidase domain like (from Nostoc punctiforme)"/>
    <property type="match status" value="1"/>
</dbReference>
<dbReference type="EMBL" id="LAYJ01000105">
    <property type="protein sequence ID" value="KKI50499.1"/>
    <property type="molecule type" value="Genomic_DNA"/>
</dbReference>
<dbReference type="Proteomes" id="UP000034076">
    <property type="component" value="Unassembled WGS sequence"/>
</dbReference>
<accession>A0A0M2NDB3</accession>
<protein>
    <submittedName>
        <fullName evidence="1">Uncharacterized protein</fullName>
    </submittedName>
</protein>
<sequence>MSTINGINSNLYNGTATGTSQSGSNNNMFLELLSSYMGSQAGSIGGFADSSSSGSSMSGLLGGMGGSDSSMMLMLMMILLSQQKSGNTNLTGSTGTTSQCQHYFVDSYQNAAQQGIPSSSWLPSNPSLTNHVGERSAQAYESVIDQFGVETNERYRVNKNGTGDTYCNIFAWDVTRAMRAEIPHFINTATGVPMASAGANAKELDANGVNDWLNGNGAAYGWRKATAEEAQQYANAGMPAVTSWKNPSGHGHLQVVRPSADGTYDQTRGVAIAQAGRQLIRNGYCSDAYSNNTMSQIDYFVHI</sequence>
<reference evidence="1 2" key="1">
    <citation type="submission" date="2015-04" db="EMBL/GenBank/DDBJ databases">
        <title>Draft genome sequence of bacteremic isolate Catabacter hongkongensis type strain HKU16T.</title>
        <authorList>
            <person name="Lau S.K."/>
            <person name="Teng J.L."/>
            <person name="Huang Y."/>
            <person name="Curreem S.O."/>
            <person name="Tsui S.K."/>
            <person name="Woo P.C."/>
        </authorList>
    </citation>
    <scope>NUCLEOTIDE SEQUENCE [LARGE SCALE GENOMIC DNA]</scope>
    <source>
        <strain evidence="1 2">HKU16</strain>
    </source>
</reference>
<dbReference type="RefSeq" id="WP_052740491.1">
    <property type="nucleotide sequence ID" value="NZ_LAYJ01000105.1"/>
</dbReference>
<comment type="caution">
    <text evidence="1">The sequence shown here is derived from an EMBL/GenBank/DDBJ whole genome shotgun (WGS) entry which is preliminary data.</text>
</comment>
<gene>
    <name evidence="1" type="ORF">CHK_1965</name>
</gene>
<organism evidence="1 2">
    <name type="scientific">Christensenella hongkongensis</name>
    <dbReference type="NCBI Taxonomy" id="270498"/>
    <lineage>
        <taxon>Bacteria</taxon>
        <taxon>Bacillati</taxon>
        <taxon>Bacillota</taxon>
        <taxon>Clostridia</taxon>
        <taxon>Christensenellales</taxon>
        <taxon>Christensenellaceae</taxon>
        <taxon>Christensenella</taxon>
    </lineage>
</organism>
<proteinExistence type="predicted"/>
<evidence type="ECO:0000313" key="1">
    <source>
        <dbReference type="EMBL" id="KKI50499.1"/>
    </source>
</evidence>
<evidence type="ECO:0000313" key="2">
    <source>
        <dbReference type="Proteomes" id="UP000034076"/>
    </source>
</evidence>
<dbReference type="OrthoDB" id="2087890at2"/>
<dbReference type="STRING" id="270498.CHK_1965"/>
<keyword evidence="2" id="KW-1185">Reference proteome</keyword>
<dbReference type="AlphaFoldDB" id="A0A0M2NDB3"/>